<dbReference type="RefSeq" id="XP_016584668.1">
    <property type="nucleotide sequence ID" value="XM_016730558.1"/>
</dbReference>
<dbReference type="VEuPathDB" id="FungiDB:SPSK_03724"/>
<evidence type="ECO:0000313" key="2">
    <source>
        <dbReference type="EMBL" id="KJR81992.1"/>
    </source>
</evidence>
<reference evidence="2 3" key="2">
    <citation type="journal article" date="2015" name="Eukaryot. Cell">
        <title>Asexual propagation of a virulent clone complex in a human and feline outbreak of sporotrichosis.</title>
        <authorList>
            <person name="Teixeira Mde M."/>
            <person name="Rodrigues A.M."/>
            <person name="Tsui C.K."/>
            <person name="de Almeida L.G."/>
            <person name="Van Diepeningen A.D."/>
            <person name="van den Ende B.G."/>
            <person name="Fernandes G.F."/>
            <person name="Kano R."/>
            <person name="Hamelin R.C."/>
            <person name="Lopes-Bezerra L.M."/>
            <person name="Vasconcelos A.T."/>
            <person name="de Hoog S."/>
            <person name="de Camargo Z.P."/>
            <person name="Felipe M.S."/>
        </authorList>
    </citation>
    <scope>NUCLEOTIDE SEQUENCE [LARGE SCALE GENOMIC DNA]</scope>
    <source>
        <strain evidence="2 3">1099-18</strain>
    </source>
</reference>
<name>A0A0F2LX13_SPOSC</name>
<dbReference type="GeneID" id="27665835"/>
<dbReference type="EMBL" id="AXCR01000010">
    <property type="protein sequence ID" value="KJR81992.1"/>
    <property type="molecule type" value="Genomic_DNA"/>
</dbReference>
<protein>
    <submittedName>
        <fullName evidence="2">Uncharacterized protein</fullName>
    </submittedName>
</protein>
<dbReference type="AlphaFoldDB" id="A0A0F2LX13"/>
<gene>
    <name evidence="2" type="ORF">SPSK_03724</name>
</gene>
<dbReference type="Proteomes" id="UP000033710">
    <property type="component" value="Unassembled WGS sequence"/>
</dbReference>
<comment type="caution">
    <text evidence="2">The sequence shown here is derived from an EMBL/GenBank/DDBJ whole genome shotgun (WGS) entry which is preliminary data.</text>
</comment>
<organism evidence="2 3">
    <name type="scientific">Sporothrix schenckii 1099-18</name>
    <dbReference type="NCBI Taxonomy" id="1397361"/>
    <lineage>
        <taxon>Eukaryota</taxon>
        <taxon>Fungi</taxon>
        <taxon>Dikarya</taxon>
        <taxon>Ascomycota</taxon>
        <taxon>Pezizomycotina</taxon>
        <taxon>Sordariomycetes</taxon>
        <taxon>Sordariomycetidae</taxon>
        <taxon>Ophiostomatales</taxon>
        <taxon>Ophiostomataceae</taxon>
        <taxon>Sporothrix</taxon>
    </lineage>
</organism>
<reference evidence="2 3" key="1">
    <citation type="journal article" date="2014" name="BMC Genomics">
        <title>Comparative genomics of the major fungal agents of human and animal Sporotrichosis: Sporothrix schenckii and Sporothrix brasiliensis.</title>
        <authorList>
            <person name="Teixeira M.M."/>
            <person name="de Almeida L.G."/>
            <person name="Kubitschek-Barreira P."/>
            <person name="Alves F.L."/>
            <person name="Kioshima E.S."/>
            <person name="Abadio A.K."/>
            <person name="Fernandes L."/>
            <person name="Derengowski L.S."/>
            <person name="Ferreira K.S."/>
            <person name="Souza R.C."/>
            <person name="Ruiz J.C."/>
            <person name="de Andrade N.C."/>
            <person name="Paes H.C."/>
            <person name="Nicola A.M."/>
            <person name="Albuquerque P."/>
            <person name="Gerber A.L."/>
            <person name="Martins V.P."/>
            <person name="Peconick L.D."/>
            <person name="Neto A.V."/>
            <person name="Chaucanez C.B."/>
            <person name="Silva P.A."/>
            <person name="Cunha O.L."/>
            <person name="de Oliveira F.F."/>
            <person name="dos Santos T.C."/>
            <person name="Barros A.L."/>
            <person name="Soares M.A."/>
            <person name="de Oliveira L.M."/>
            <person name="Marini M.M."/>
            <person name="Villalobos-Duno H."/>
            <person name="Cunha M.M."/>
            <person name="de Hoog S."/>
            <person name="da Silveira J.F."/>
            <person name="Henrissat B."/>
            <person name="Nino-Vega G.A."/>
            <person name="Cisalpino P.S."/>
            <person name="Mora-Montes H.M."/>
            <person name="Almeida S.R."/>
            <person name="Stajich J.E."/>
            <person name="Lopes-Bezerra L.M."/>
            <person name="Vasconcelos A.T."/>
            <person name="Felipe M.S."/>
        </authorList>
    </citation>
    <scope>NUCLEOTIDE SEQUENCE [LARGE SCALE GENOMIC DNA]</scope>
    <source>
        <strain evidence="2 3">1099-18</strain>
    </source>
</reference>
<evidence type="ECO:0000256" key="1">
    <source>
        <dbReference type="SAM" id="MobiDB-lite"/>
    </source>
</evidence>
<accession>A0A0F2LX13</accession>
<proteinExistence type="predicted"/>
<sequence>MLSQQAQASLLADMQVMRAELGALKTRVNDLSDKLNGPMAESARPAASSVSPPGHTGPVADNNPDENDGKDALIDQLKAEVNSLQVENAKLLAEKVALVGEKEREKNRADDMAKVAEAHHAYIVRMGHELV</sequence>
<feature type="region of interest" description="Disordered" evidence="1">
    <location>
        <begin position="32"/>
        <end position="71"/>
    </location>
</feature>
<dbReference type="KEGG" id="ssck:SPSK_03724"/>
<evidence type="ECO:0000313" key="3">
    <source>
        <dbReference type="Proteomes" id="UP000033710"/>
    </source>
</evidence>
<feature type="compositionally biased region" description="Low complexity" evidence="1">
    <location>
        <begin position="40"/>
        <end position="53"/>
    </location>
</feature>